<dbReference type="AlphaFoldDB" id="A0A8J4U6H2"/>
<sequence length="106" mass="11063">MAPLFGIATQIRLGIRHGMKSRNSQAFNLVDFGNAGNTGDSGVYDRASPNAVIYAPLPPKKRKRQRRQGCRSGHGSSPPSPHFSNGVPGSCVAGGVGPGTQMEAAM</sequence>
<dbReference type="Proteomes" id="UP000727407">
    <property type="component" value="Unassembled WGS sequence"/>
</dbReference>
<name>A0A8J4U6H2_CLAMG</name>
<dbReference type="GO" id="GO:0008168">
    <property type="term" value="F:methyltransferase activity"/>
    <property type="evidence" value="ECO:0007669"/>
    <property type="project" value="UniProtKB-KW"/>
</dbReference>
<proteinExistence type="predicted"/>
<evidence type="ECO:0000313" key="2">
    <source>
        <dbReference type="EMBL" id="KAF5891680.1"/>
    </source>
</evidence>
<evidence type="ECO:0000256" key="1">
    <source>
        <dbReference type="SAM" id="MobiDB-lite"/>
    </source>
</evidence>
<evidence type="ECO:0000313" key="3">
    <source>
        <dbReference type="Proteomes" id="UP000727407"/>
    </source>
</evidence>
<keyword evidence="2" id="KW-0489">Methyltransferase</keyword>
<protein>
    <submittedName>
        <fullName evidence="2">Ribosomal RNA small subunit methyltransferase J</fullName>
    </submittedName>
</protein>
<keyword evidence="2" id="KW-0808">Transferase</keyword>
<feature type="region of interest" description="Disordered" evidence="1">
    <location>
        <begin position="56"/>
        <end position="106"/>
    </location>
</feature>
<organism evidence="2 3">
    <name type="scientific">Clarias magur</name>
    <name type="common">Asian catfish</name>
    <name type="synonym">Macropteronotus magur</name>
    <dbReference type="NCBI Taxonomy" id="1594786"/>
    <lineage>
        <taxon>Eukaryota</taxon>
        <taxon>Metazoa</taxon>
        <taxon>Chordata</taxon>
        <taxon>Craniata</taxon>
        <taxon>Vertebrata</taxon>
        <taxon>Euteleostomi</taxon>
        <taxon>Actinopterygii</taxon>
        <taxon>Neopterygii</taxon>
        <taxon>Teleostei</taxon>
        <taxon>Ostariophysi</taxon>
        <taxon>Siluriformes</taxon>
        <taxon>Clariidae</taxon>
        <taxon>Clarias</taxon>
    </lineage>
</organism>
<reference evidence="2" key="1">
    <citation type="submission" date="2020-07" db="EMBL/GenBank/DDBJ databases">
        <title>Clarias magur genome sequencing, assembly and annotation.</title>
        <authorList>
            <person name="Kushwaha B."/>
            <person name="Kumar R."/>
            <person name="Das P."/>
            <person name="Joshi C.G."/>
            <person name="Kumar D."/>
            <person name="Nagpure N.S."/>
            <person name="Pandey M."/>
            <person name="Agarwal S."/>
            <person name="Srivastava S."/>
            <person name="Singh M."/>
            <person name="Sahoo L."/>
            <person name="Jayasankar P."/>
            <person name="Meher P.K."/>
            <person name="Koringa P.G."/>
            <person name="Iquebal M.A."/>
            <person name="Das S.P."/>
            <person name="Bit A."/>
            <person name="Patnaik S."/>
            <person name="Patel N."/>
            <person name="Shah T.M."/>
            <person name="Hinsu A."/>
            <person name="Jena J.K."/>
        </authorList>
    </citation>
    <scope>NUCLEOTIDE SEQUENCE</scope>
    <source>
        <strain evidence="2">CIFAMagur01</strain>
        <tissue evidence="2">Testis</tissue>
    </source>
</reference>
<keyword evidence="3" id="KW-1185">Reference proteome</keyword>
<comment type="caution">
    <text evidence="2">The sequence shown here is derived from an EMBL/GenBank/DDBJ whole genome shotgun (WGS) entry which is preliminary data.</text>
</comment>
<dbReference type="GO" id="GO:0032259">
    <property type="term" value="P:methylation"/>
    <property type="evidence" value="ECO:0007669"/>
    <property type="project" value="UniProtKB-KW"/>
</dbReference>
<accession>A0A8J4U6H2</accession>
<dbReference type="EMBL" id="QNUK01000560">
    <property type="protein sequence ID" value="KAF5891680.1"/>
    <property type="molecule type" value="Genomic_DNA"/>
</dbReference>
<feature type="compositionally biased region" description="Basic residues" evidence="1">
    <location>
        <begin position="59"/>
        <end position="69"/>
    </location>
</feature>
<gene>
    <name evidence="2" type="primary">rsmJ</name>
    <name evidence="2" type="ORF">DAT39_018601</name>
</gene>